<dbReference type="PANTHER" id="PTHR32347">
    <property type="entry name" value="EFFLUX SYSTEM COMPONENT YKNX-RELATED"/>
    <property type="match status" value="1"/>
</dbReference>
<dbReference type="InterPro" id="IPR050465">
    <property type="entry name" value="UPF0194_transport"/>
</dbReference>
<dbReference type="RefSeq" id="WP_014973168.1">
    <property type="nucleotide sequence ID" value="NZ_CADILN010000006.1"/>
</dbReference>
<dbReference type="AlphaFoldDB" id="A0A6J5KAG7"/>
<reference evidence="4 5" key="1">
    <citation type="submission" date="2020-04" db="EMBL/GenBank/DDBJ databases">
        <authorList>
            <person name="De Canck E."/>
        </authorList>
    </citation>
    <scope>NUCLEOTIDE SEQUENCE [LARGE SCALE GENOMIC DNA]</scope>
    <source>
        <strain evidence="4 5">LMG 9964</strain>
    </source>
</reference>
<dbReference type="PANTHER" id="PTHR32347:SF23">
    <property type="entry name" value="BLL5650 PROTEIN"/>
    <property type="match status" value="1"/>
</dbReference>
<dbReference type="SUPFAM" id="SSF111369">
    <property type="entry name" value="HlyD-like secretion proteins"/>
    <property type="match status" value="2"/>
</dbReference>
<dbReference type="PROSITE" id="PS51257">
    <property type="entry name" value="PROKAR_LIPOPROTEIN"/>
    <property type="match status" value="1"/>
</dbReference>
<gene>
    <name evidence="4" type="ORF">LMG9964_04264</name>
</gene>
<organism evidence="4 5">
    <name type="scientific">Paraburkholderia phenoliruptrix</name>
    <dbReference type="NCBI Taxonomy" id="252970"/>
    <lineage>
        <taxon>Bacteria</taxon>
        <taxon>Pseudomonadati</taxon>
        <taxon>Pseudomonadota</taxon>
        <taxon>Betaproteobacteria</taxon>
        <taxon>Burkholderiales</taxon>
        <taxon>Burkholderiaceae</taxon>
        <taxon>Paraburkholderia</taxon>
    </lineage>
</organism>
<feature type="coiled-coil region" evidence="3">
    <location>
        <begin position="73"/>
        <end position="130"/>
    </location>
</feature>
<evidence type="ECO:0000256" key="2">
    <source>
        <dbReference type="ARBA" id="ARBA00023054"/>
    </source>
</evidence>
<evidence type="ECO:0000256" key="1">
    <source>
        <dbReference type="ARBA" id="ARBA00004196"/>
    </source>
</evidence>
<keyword evidence="2 3" id="KW-0175">Coiled coil</keyword>
<evidence type="ECO:0000313" key="4">
    <source>
        <dbReference type="EMBL" id="CAB4050597.1"/>
    </source>
</evidence>
<comment type="subcellular location">
    <subcellularLocation>
        <location evidence="1">Cell envelope</location>
    </subcellularLocation>
</comment>
<name>A0A6J5KAG7_9BURK</name>
<accession>A0A6J5KAG7</accession>
<sequence>MKYSINWARRPVWLWIIGALLAGCSHREENAYQGYVEGEYVYLGSSIAGKLTQLQVARGETVKAGTPLFALDSVDETAALQEAQQQLAAARSQLADIQTGKRVPEVDVNRAQLAEAVANARKAALQLTRDEAQYSAGGISKAQLDDSRANADARSAQVRELTSQVEVARLPGRSQQIGAQQAQAAAVEAVVAQAQWKLDQKRVNAPADGLVYDTLYRSGEWVPAGSPVVQMLPPQNIKVRFFVPETRVGALAPGRAVSIRCDGCAADLPAKITYVSNKAEYTPPVIYSNESRAKLVYLIEAHTSVADATKLHPGQPVAVVLK</sequence>
<proteinExistence type="predicted"/>
<protein>
    <submittedName>
        <fullName evidence="4">Uncharacterized protein</fullName>
    </submittedName>
</protein>
<evidence type="ECO:0000313" key="5">
    <source>
        <dbReference type="Proteomes" id="UP000494102"/>
    </source>
</evidence>
<dbReference type="Proteomes" id="UP000494102">
    <property type="component" value="Unassembled WGS sequence"/>
</dbReference>
<dbReference type="Gene3D" id="2.40.30.170">
    <property type="match status" value="1"/>
</dbReference>
<dbReference type="Gene3D" id="2.40.50.100">
    <property type="match status" value="1"/>
</dbReference>
<dbReference type="GeneID" id="27800751"/>
<dbReference type="GO" id="GO:0030313">
    <property type="term" value="C:cell envelope"/>
    <property type="evidence" value="ECO:0007669"/>
    <property type="project" value="UniProtKB-SubCell"/>
</dbReference>
<evidence type="ECO:0000256" key="3">
    <source>
        <dbReference type="SAM" id="Coils"/>
    </source>
</evidence>
<dbReference type="EMBL" id="CADILN010000006">
    <property type="protein sequence ID" value="CAB4050597.1"/>
    <property type="molecule type" value="Genomic_DNA"/>
</dbReference>
<dbReference type="Gene3D" id="1.10.287.470">
    <property type="entry name" value="Helix hairpin bin"/>
    <property type="match status" value="1"/>
</dbReference>